<keyword evidence="1" id="KW-1133">Transmembrane helix</keyword>
<dbReference type="EMBL" id="HF920633">
    <property type="protein sequence ID" value="CCV01831.1"/>
    <property type="molecule type" value="Genomic_DNA"/>
</dbReference>
<keyword evidence="1" id="KW-0812">Transmembrane</keyword>
<sequence>MKSQRKKSKQWFEVVDDDSWYLYALIFSCFGILILVLIHRKLTKQKGRWSSTLNFNNIYRYTPSVESTKESKGEIECRKYLETIFQLPFPKARPNFLKNPITGNNLEIDCFNPELKLGVEYNGQQHYRYTSFFHRNIDAATNQKYRDELKRRMCHENGITLIEVPYTIKLNDIGRYLQFKLRETGYL</sequence>
<evidence type="ECO:0000256" key="1">
    <source>
        <dbReference type="SAM" id="Phobius"/>
    </source>
</evidence>
<reference evidence="2 3" key="1">
    <citation type="journal article" date="2013" name="J. Gen. Virol.">
        <title>Complete genome sequence of invertebrate iridescent virus 22 isolated from a blackfly larva.</title>
        <authorList>
            <person name="Piegu B."/>
            <person name="Guizard S."/>
            <person name="Spears T."/>
            <person name="Cruaud C."/>
            <person name="Couloux A."/>
            <person name="Bideshi D.K."/>
            <person name="Federici B.A."/>
            <person name="Bigot Y."/>
        </authorList>
    </citation>
    <scope>NUCLEOTIDE SEQUENCE [LARGE SCALE GENOMIC DNA]</scope>
</reference>
<evidence type="ECO:0000313" key="2">
    <source>
        <dbReference type="EMBL" id="CCV01831.1"/>
    </source>
</evidence>
<keyword evidence="3" id="KW-1185">Reference proteome</keyword>
<keyword evidence="1" id="KW-0472">Membrane</keyword>
<feature type="transmembrane region" description="Helical" evidence="1">
    <location>
        <begin position="20"/>
        <end position="38"/>
    </location>
</feature>
<keyword evidence="2" id="KW-0378">Hydrolase</keyword>
<keyword evidence="2" id="KW-0067">ATP-binding</keyword>
<dbReference type="KEGG" id="vg:16414493"/>
<dbReference type="GO" id="GO:0004386">
    <property type="term" value="F:helicase activity"/>
    <property type="evidence" value="ECO:0007669"/>
    <property type="project" value="UniProtKB-KW"/>
</dbReference>
<proteinExistence type="predicted"/>
<keyword evidence="2" id="KW-0347">Helicase</keyword>
<dbReference type="Gene3D" id="3.40.960.10">
    <property type="entry name" value="VSR Endonuclease"/>
    <property type="match status" value="1"/>
</dbReference>
<evidence type="ECO:0000313" key="3">
    <source>
        <dbReference type="Proteomes" id="UP000154968"/>
    </source>
</evidence>
<keyword evidence="2" id="KW-0547">Nucleotide-binding</keyword>
<protein>
    <submittedName>
        <fullName evidence="2">Uvr/REP helicase</fullName>
    </submittedName>
</protein>
<organism evidence="2 3">
    <name type="scientific">Invertebrate iridescent virus 22</name>
    <dbReference type="NCBI Taxonomy" id="345198"/>
    <lineage>
        <taxon>Viruses</taxon>
        <taxon>Varidnaviria</taxon>
        <taxon>Bamfordvirae</taxon>
        <taxon>Nucleocytoviricota</taxon>
        <taxon>Megaviricetes</taxon>
        <taxon>Pimascovirales</taxon>
        <taxon>Pimascovirales incertae sedis</taxon>
        <taxon>Iridoviridae</taxon>
        <taxon>Betairidovirinae</taxon>
        <taxon>Chloriridovirus</taxon>
        <taxon>Chloriridovirus simulium1</taxon>
    </lineage>
</organism>
<dbReference type="RefSeq" id="YP_008357452.1">
    <property type="nucleotide sequence ID" value="NC_021901.1"/>
</dbReference>
<dbReference type="GeneID" id="16414493"/>
<dbReference type="Proteomes" id="UP000154968">
    <property type="component" value="Segment"/>
</dbReference>
<dbReference type="PROSITE" id="PS51257">
    <property type="entry name" value="PROKAR_LIPOPROTEIN"/>
    <property type="match status" value="1"/>
</dbReference>
<gene>
    <name evidence="2" type="primary">154L</name>
    <name evidence="2" type="ORF">IIV22_154L</name>
</gene>
<accession>S6DB09</accession>
<name>S6DB09_9VIRU</name>